<dbReference type="GO" id="GO:0005524">
    <property type="term" value="F:ATP binding"/>
    <property type="evidence" value="ECO:0007669"/>
    <property type="project" value="UniProtKB-KW"/>
</dbReference>
<dbReference type="EMBL" id="RDQH01000327">
    <property type="protein sequence ID" value="RXI08151.1"/>
    <property type="molecule type" value="Genomic_DNA"/>
</dbReference>
<sequence>MYVNEIVPLALAMGSCPTTFITLMGRVHCLGMHFLLKVASESAAALAYMHSSVDSLKPIMLHGNVNSSNILLTDCFVANVSGFGPSRPENQRIITSHFVSSVEQNDIFRIVVAQLVNEGNREQLRAVAELAKSCIKLSSAERPAMEEAAIELRRLCGGTHYPKPVSSRRQLLSENPL</sequence>
<reference evidence="4 5" key="1">
    <citation type="submission" date="2018-10" db="EMBL/GenBank/DDBJ databases">
        <title>A high-quality apple genome assembly.</title>
        <authorList>
            <person name="Hu J."/>
        </authorList>
    </citation>
    <scope>NUCLEOTIDE SEQUENCE [LARGE SCALE GENOMIC DNA]</scope>
    <source>
        <strain evidence="5">cv. HFTH1</strain>
        <tissue evidence="4">Young leaf</tissue>
    </source>
</reference>
<accession>A0A498KLV8</accession>
<keyword evidence="5" id="KW-1185">Reference proteome</keyword>
<proteinExistence type="predicted"/>
<dbReference type="Proteomes" id="UP000290289">
    <property type="component" value="Chromosome 1"/>
</dbReference>
<evidence type="ECO:0000313" key="5">
    <source>
        <dbReference type="Proteomes" id="UP000290289"/>
    </source>
</evidence>
<keyword evidence="1" id="KW-0547">Nucleotide-binding</keyword>
<dbReference type="Gene3D" id="1.10.510.10">
    <property type="entry name" value="Transferase(Phosphotransferase) domain 1"/>
    <property type="match status" value="1"/>
</dbReference>
<protein>
    <recommendedName>
        <fullName evidence="3">Protein kinase domain-containing protein</fullName>
    </recommendedName>
</protein>
<dbReference type="InterPro" id="IPR045274">
    <property type="entry name" value="WAK-like"/>
</dbReference>
<dbReference type="InterPro" id="IPR011009">
    <property type="entry name" value="Kinase-like_dom_sf"/>
</dbReference>
<dbReference type="PANTHER" id="PTHR27005:SF468">
    <property type="entry name" value="OS01G0310500 PROTEIN"/>
    <property type="match status" value="1"/>
</dbReference>
<comment type="caution">
    <text evidence="4">The sequence shown here is derived from an EMBL/GenBank/DDBJ whole genome shotgun (WGS) entry which is preliminary data.</text>
</comment>
<feature type="domain" description="Protein kinase" evidence="3">
    <location>
        <begin position="1"/>
        <end position="177"/>
    </location>
</feature>
<dbReference type="PANTHER" id="PTHR27005">
    <property type="entry name" value="WALL-ASSOCIATED RECEPTOR KINASE-LIKE 21"/>
    <property type="match status" value="1"/>
</dbReference>
<dbReference type="SUPFAM" id="SSF56112">
    <property type="entry name" value="Protein kinase-like (PK-like)"/>
    <property type="match status" value="1"/>
</dbReference>
<dbReference type="PROSITE" id="PS50011">
    <property type="entry name" value="PROTEIN_KINASE_DOM"/>
    <property type="match status" value="1"/>
</dbReference>
<name>A0A498KLV8_MALDO</name>
<dbReference type="GO" id="GO:0004674">
    <property type="term" value="F:protein serine/threonine kinase activity"/>
    <property type="evidence" value="ECO:0007669"/>
    <property type="project" value="TreeGrafter"/>
</dbReference>
<dbReference type="GO" id="GO:0005886">
    <property type="term" value="C:plasma membrane"/>
    <property type="evidence" value="ECO:0007669"/>
    <property type="project" value="TreeGrafter"/>
</dbReference>
<evidence type="ECO:0000259" key="3">
    <source>
        <dbReference type="PROSITE" id="PS50011"/>
    </source>
</evidence>
<evidence type="ECO:0000313" key="4">
    <source>
        <dbReference type="EMBL" id="RXI08151.1"/>
    </source>
</evidence>
<keyword evidence="2" id="KW-0067">ATP-binding</keyword>
<dbReference type="AlphaFoldDB" id="A0A498KLV8"/>
<dbReference type="GO" id="GO:0007166">
    <property type="term" value="P:cell surface receptor signaling pathway"/>
    <property type="evidence" value="ECO:0007669"/>
    <property type="project" value="InterPro"/>
</dbReference>
<evidence type="ECO:0000256" key="1">
    <source>
        <dbReference type="ARBA" id="ARBA00022741"/>
    </source>
</evidence>
<gene>
    <name evidence="4" type="ORF">DVH24_022295</name>
</gene>
<dbReference type="InterPro" id="IPR000719">
    <property type="entry name" value="Prot_kinase_dom"/>
</dbReference>
<organism evidence="4 5">
    <name type="scientific">Malus domestica</name>
    <name type="common">Apple</name>
    <name type="synonym">Pyrus malus</name>
    <dbReference type="NCBI Taxonomy" id="3750"/>
    <lineage>
        <taxon>Eukaryota</taxon>
        <taxon>Viridiplantae</taxon>
        <taxon>Streptophyta</taxon>
        <taxon>Embryophyta</taxon>
        <taxon>Tracheophyta</taxon>
        <taxon>Spermatophyta</taxon>
        <taxon>Magnoliopsida</taxon>
        <taxon>eudicotyledons</taxon>
        <taxon>Gunneridae</taxon>
        <taxon>Pentapetalae</taxon>
        <taxon>rosids</taxon>
        <taxon>fabids</taxon>
        <taxon>Rosales</taxon>
        <taxon>Rosaceae</taxon>
        <taxon>Amygdaloideae</taxon>
        <taxon>Maleae</taxon>
        <taxon>Malus</taxon>
    </lineage>
</organism>
<evidence type="ECO:0000256" key="2">
    <source>
        <dbReference type="ARBA" id="ARBA00022840"/>
    </source>
</evidence>